<dbReference type="InterPro" id="IPR000073">
    <property type="entry name" value="AB_hydrolase_1"/>
</dbReference>
<evidence type="ECO:0000313" key="4">
    <source>
        <dbReference type="Proteomes" id="UP000503540"/>
    </source>
</evidence>
<evidence type="ECO:0000256" key="1">
    <source>
        <dbReference type="ARBA" id="ARBA00022801"/>
    </source>
</evidence>
<reference evidence="3 4" key="1">
    <citation type="journal article" date="2019" name="ACS Chem. Biol.">
        <title>Identification and Mobilization of a Cryptic Antibiotic Biosynthesis Gene Locus from a Human-Pathogenic Nocardia Isolate.</title>
        <authorList>
            <person name="Herisse M."/>
            <person name="Ishida K."/>
            <person name="Porter J.L."/>
            <person name="Howden B."/>
            <person name="Hertweck C."/>
            <person name="Stinear T.P."/>
            <person name="Pidot S.J."/>
        </authorList>
    </citation>
    <scope>NUCLEOTIDE SEQUENCE [LARGE SCALE GENOMIC DNA]</scope>
    <source>
        <strain evidence="3 4">AUSMDU00012717</strain>
    </source>
</reference>
<dbReference type="Pfam" id="PF12697">
    <property type="entry name" value="Abhydrolase_6"/>
    <property type="match status" value="1"/>
</dbReference>
<gene>
    <name evidence="3" type="ORF">F5544_24315</name>
</gene>
<feature type="domain" description="AB hydrolase-1" evidence="2">
    <location>
        <begin position="56"/>
        <end position="277"/>
    </location>
</feature>
<organism evidence="3 4">
    <name type="scientific">Nocardia arthritidis</name>
    <dbReference type="NCBI Taxonomy" id="228602"/>
    <lineage>
        <taxon>Bacteria</taxon>
        <taxon>Bacillati</taxon>
        <taxon>Actinomycetota</taxon>
        <taxon>Actinomycetes</taxon>
        <taxon>Mycobacteriales</taxon>
        <taxon>Nocardiaceae</taxon>
        <taxon>Nocardia</taxon>
    </lineage>
</organism>
<dbReference type="PANTHER" id="PTHR43798">
    <property type="entry name" value="MONOACYLGLYCEROL LIPASE"/>
    <property type="match status" value="1"/>
</dbReference>
<dbReference type="GO" id="GO:0016020">
    <property type="term" value="C:membrane"/>
    <property type="evidence" value="ECO:0007669"/>
    <property type="project" value="TreeGrafter"/>
</dbReference>
<dbReference type="Proteomes" id="UP000503540">
    <property type="component" value="Chromosome"/>
</dbReference>
<protein>
    <submittedName>
        <fullName evidence="3">Alpha/beta fold hydrolase</fullName>
    </submittedName>
</protein>
<evidence type="ECO:0000313" key="3">
    <source>
        <dbReference type="EMBL" id="QIS12718.1"/>
    </source>
</evidence>
<name>A0A6G9YHP1_9NOCA</name>
<dbReference type="RefSeq" id="WP_167475360.1">
    <property type="nucleotide sequence ID" value="NZ_CP046172.1"/>
</dbReference>
<keyword evidence="4" id="KW-1185">Reference proteome</keyword>
<dbReference type="Gene3D" id="3.40.50.1820">
    <property type="entry name" value="alpha/beta hydrolase"/>
    <property type="match status" value="1"/>
</dbReference>
<proteinExistence type="predicted"/>
<dbReference type="EMBL" id="CP046172">
    <property type="protein sequence ID" value="QIS12718.1"/>
    <property type="molecule type" value="Genomic_DNA"/>
</dbReference>
<dbReference type="PANTHER" id="PTHR43798:SF31">
    <property type="entry name" value="AB HYDROLASE SUPERFAMILY PROTEIN YCLE"/>
    <property type="match status" value="1"/>
</dbReference>
<accession>A0A6G9YHP1</accession>
<dbReference type="InterPro" id="IPR050266">
    <property type="entry name" value="AB_hydrolase_sf"/>
</dbReference>
<dbReference type="GO" id="GO:0016787">
    <property type="term" value="F:hydrolase activity"/>
    <property type="evidence" value="ECO:0007669"/>
    <property type="project" value="UniProtKB-KW"/>
</dbReference>
<sequence length="293" mass="32247">MAKIGRFKSDAARAEFLRAYDALAAQWPVPSDDIDVETSFGTTRVRKSGAGQGIPLLLLPGIGGNCLFWSPFIEELARDRVVYTPDIIGWAGRCEQTAPLRDETDIVRWIAETLDGLGVDRVHLVGYSQGGWLAAVAGIHRPDRLASLSLLEPAPATFARPSWKLLWKFATAGMPPTREKLAKLNAWLQPSIEPSELEWAMIEAALKFRFGLPWPRPIPGARFATITAPLLVLFGAETVVHDAEVAAGRVRNMVPSADIEIYPSVGHDMLWAIPERVIPRVLEFAADHDRANV</sequence>
<keyword evidence="1 3" id="KW-0378">Hydrolase</keyword>
<evidence type="ECO:0000259" key="2">
    <source>
        <dbReference type="Pfam" id="PF12697"/>
    </source>
</evidence>
<dbReference type="InterPro" id="IPR029058">
    <property type="entry name" value="AB_hydrolase_fold"/>
</dbReference>
<dbReference type="AlphaFoldDB" id="A0A6G9YHP1"/>
<dbReference type="KEGG" id="nah:F5544_24315"/>
<dbReference type="SUPFAM" id="SSF53474">
    <property type="entry name" value="alpha/beta-Hydrolases"/>
    <property type="match status" value="1"/>
</dbReference>